<dbReference type="OMA" id="FAPRECI"/>
<dbReference type="InterPro" id="IPR036047">
    <property type="entry name" value="F-box-like_dom_sf"/>
</dbReference>
<dbReference type="InterPro" id="IPR055336">
    <property type="entry name" value="At4g00755-like"/>
</dbReference>
<dbReference type="PANTHER" id="PTHR39741:SF16">
    <property type="entry name" value="F-BOX DOMAIN-CONTAINING PROTEIN"/>
    <property type="match status" value="1"/>
</dbReference>
<evidence type="ECO:0000313" key="2">
    <source>
        <dbReference type="RefSeq" id="XP_016458170.1"/>
    </source>
</evidence>
<gene>
    <name evidence="2 3 4 5" type="primary">LOC107781874</name>
</gene>
<dbReference type="RefSeq" id="XP_016458173.1">
    <property type="nucleotide sequence ID" value="XM_016602687.1"/>
</dbReference>
<dbReference type="GeneID" id="107781874"/>
<dbReference type="Gene3D" id="1.20.1280.50">
    <property type="match status" value="1"/>
</dbReference>
<reference evidence="2 3" key="2">
    <citation type="submission" date="2025-04" db="UniProtKB">
        <authorList>
            <consortium name="RefSeq"/>
        </authorList>
    </citation>
    <scope>IDENTIFICATION</scope>
</reference>
<dbReference type="PANTHER" id="PTHR39741">
    <property type="entry name" value="F-BOX DOMAIN CONTAINING PROTEIN, EXPRESSED"/>
    <property type="match status" value="1"/>
</dbReference>
<reference key="1">
    <citation type="journal article" date="2014" name="Nat. Commun.">
        <title>The tobacco genome sequence and its comparison with those of tomato and potato.</title>
        <authorList>
            <person name="Sierro N."/>
            <person name="Battey J.N."/>
            <person name="Ouadi S."/>
            <person name="Bakaher N."/>
            <person name="Bovet L."/>
            <person name="Willig A."/>
            <person name="Goepfert S."/>
            <person name="Peitsch M.C."/>
            <person name="Ivanov N.V."/>
        </authorList>
    </citation>
    <scope>NUCLEOTIDE SEQUENCE [LARGE SCALE GENOMIC DNA]</scope>
    <source>
        <strain>cv. TN90</strain>
    </source>
</reference>
<evidence type="ECO:0000313" key="3">
    <source>
        <dbReference type="RefSeq" id="XP_016458171.1"/>
    </source>
</evidence>
<dbReference type="OrthoDB" id="63379at2759"/>
<dbReference type="RefSeq" id="XP_016458172.1">
    <property type="nucleotide sequence ID" value="XM_016602686.1"/>
</dbReference>
<evidence type="ECO:0000313" key="4">
    <source>
        <dbReference type="RefSeq" id="XP_016458172.1"/>
    </source>
</evidence>
<dbReference type="KEGG" id="nta:107781874"/>
<dbReference type="SUPFAM" id="SSF81383">
    <property type="entry name" value="F-box domain"/>
    <property type="match status" value="1"/>
</dbReference>
<dbReference type="Proteomes" id="UP000790787">
    <property type="component" value="Chromosome 19"/>
</dbReference>
<accession>A0A1S3Z1A1</accession>
<evidence type="ECO:0000313" key="5">
    <source>
        <dbReference type="RefSeq" id="XP_016458173.1"/>
    </source>
</evidence>
<dbReference type="AlphaFoldDB" id="A0A1S3Z1A1"/>
<evidence type="ECO:0000313" key="1">
    <source>
        <dbReference type="Proteomes" id="UP000790787"/>
    </source>
</evidence>
<protein>
    <submittedName>
        <fullName evidence="2 3">F-box protein At4g00755</fullName>
    </submittedName>
</protein>
<dbReference type="PaxDb" id="4097-A0A1S3Z1A1"/>
<name>A0A1S3Z1A1_TOBAC</name>
<proteinExistence type="predicted"/>
<sequence>METLVDFVQWLEIDVSLNILMRLNDPADVVRAGSVSHLWLQFVVANGLSKQLCLRKFPQLSRISRIREPDLGIAEGKDVKFSNSTWETLKRDHNVYASLLQAIETSNSCPSDCIDYEVSASSTDDYPVSVWNTLVPTDRNQDQPSYWSSTGDSDPNAPETLIYKLKADLCVITEINIQPLEVYSHPGRAICCPKSVRFRLGHPKSSRDKRRLLHWHPDQPADDKFIWTYTSEEFLMRQETRLQQFKLPEPVLCIGGYLQIELLGRALRCDIDDLFIDGLFYICIRHVKVRGRPFTPALDAHIIRPSGDFVLEYNRDNVF</sequence>
<organism evidence="5">
    <name type="scientific">Nicotiana tabacum</name>
    <name type="common">Common tobacco</name>
    <dbReference type="NCBI Taxonomy" id="4097"/>
    <lineage>
        <taxon>Eukaryota</taxon>
        <taxon>Viridiplantae</taxon>
        <taxon>Streptophyta</taxon>
        <taxon>Embryophyta</taxon>
        <taxon>Tracheophyta</taxon>
        <taxon>Spermatophyta</taxon>
        <taxon>Magnoliopsida</taxon>
        <taxon>eudicotyledons</taxon>
        <taxon>Gunneridae</taxon>
        <taxon>Pentapetalae</taxon>
        <taxon>asterids</taxon>
        <taxon>lamiids</taxon>
        <taxon>Solanales</taxon>
        <taxon>Solanaceae</taxon>
        <taxon>Nicotianoideae</taxon>
        <taxon>Nicotianeae</taxon>
        <taxon>Nicotiana</taxon>
    </lineage>
</organism>
<keyword evidence="1" id="KW-1185">Reference proteome</keyword>
<dbReference type="RefSeq" id="XP_016458170.1">
    <property type="nucleotide sequence ID" value="XM_016602684.1"/>
</dbReference>
<dbReference type="RefSeq" id="XP_016458171.1">
    <property type="nucleotide sequence ID" value="XM_016602685.1"/>
</dbReference>